<evidence type="ECO:0000313" key="2">
    <source>
        <dbReference type="EMBL" id="GJE08642.1"/>
    </source>
</evidence>
<dbReference type="NCBIfam" id="TIGR01641">
    <property type="entry name" value="phageSPP1_gp7"/>
    <property type="match status" value="1"/>
</dbReference>
<evidence type="ECO:0000313" key="3">
    <source>
        <dbReference type="Proteomes" id="UP001055102"/>
    </source>
</evidence>
<comment type="caution">
    <text evidence="2">The sequence shown here is derived from an EMBL/GenBank/DDBJ whole genome shotgun (WGS) entry which is preliminary data.</text>
</comment>
<name>A0ABQ4SZP5_9HYPH</name>
<accession>A0ABQ4SZP5</accession>
<dbReference type="InterPro" id="IPR006528">
    <property type="entry name" value="Phage_head_morphogenesis_dom"/>
</dbReference>
<evidence type="ECO:0000259" key="1">
    <source>
        <dbReference type="Pfam" id="PF04233"/>
    </source>
</evidence>
<sequence length="266" mass="29790">MNYHARLDAAFDEASTFTGGGRRKGPSPRSIFRRAKRLEQQYARRLRKIARHVGDIVREFDLTDVLGALGPIQTALRRYAEILDPWARAVGARMVAEVAAHDTTSWRKLSAEMGRNLRQEIETAPTGDALRASLERQVTLIKSLPLEAAERVQRLVTEGISEGRRAAEIATDIMETGNVSRSRAMLIARTEVSRTATELTKARAEHVGSTHFIWRTAGDTDVRATHRKLNGKTFRWDDPPECDPGHRALPGGIWNCRCYPEVVVPD</sequence>
<keyword evidence="3" id="KW-1185">Reference proteome</keyword>
<dbReference type="RefSeq" id="WP_238278519.1">
    <property type="nucleotide sequence ID" value="NZ_BPQR01000084.1"/>
</dbReference>
<gene>
    <name evidence="2" type="ORF">AOPFMNJM_3985</name>
</gene>
<proteinExistence type="predicted"/>
<reference evidence="2" key="1">
    <citation type="journal article" date="2021" name="Front. Microbiol.">
        <title>Comprehensive Comparative Genomics and Phenotyping of Methylobacterium Species.</title>
        <authorList>
            <person name="Alessa O."/>
            <person name="Ogura Y."/>
            <person name="Fujitani Y."/>
            <person name="Takami H."/>
            <person name="Hayashi T."/>
            <person name="Sahin N."/>
            <person name="Tani A."/>
        </authorList>
    </citation>
    <scope>NUCLEOTIDE SEQUENCE</scope>
    <source>
        <strain evidence="2">LMG 23639</strain>
    </source>
</reference>
<dbReference type="Proteomes" id="UP001055102">
    <property type="component" value="Unassembled WGS sequence"/>
</dbReference>
<organism evidence="2 3">
    <name type="scientific">Methylobacterium jeotgali</name>
    <dbReference type="NCBI Taxonomy" id="381630"/>
    <lineage>
        <taxon>Bacteria</taxon>
        <taxon>Pseudomonadati</taxon>
        <taxon>Pseudomonadota</taxon>
        <taxon>Alphaproteobacteria</taxon>
        <taxon>Hyphomicrobiales</taxon>
        <taxon>Methylobacteriaceae</taxon>
        <taxon>Methylobacterium</taxon>
    </lineage>
</organism>
<feature type="domain" description="Phage head morphogenesis" evidence="1">
    <location>
        <begin position="151"/>
        <end position="258"/>
    </location>
</feature>
<reference evidence="2" key="2">
    <citation type="submission" date="2021-08" db="EMBL/GenBank/DDBJ databases">
        <authorList>
            <person name="Tani A."/>
            <person name="Ola A."/>
            <person name="Ogura Y."/>
            <person name="Katsura K."/>
            <person name="Hayashi T."/>
        </authorList>
    </citation>
    <scope>NUCLEOTIDE SEQUENCE</scope>
    <source>
        <strain evidence="2">LMG 23639</strain>
    </source>
</reference>
<dbReference type="Pfam" id="PF04233">
    <property type="entry name" value="Phage_Mu_F"/>
    <property type="match status" value="1"/>
</dbReference>
<protein>
    <recommendedName>
        <fullName evidence="1">Phage head morphogenesis domain-containing protein</fullName>
    </recommendedName>
</protein>
<dbReference type="EMBL" id="BPQR01000084">
    <property type="protein sequence ID" value="GJE08642.1"/>
    <property type="molecule type" value="Genomic_DNA"/>
</dbReference>